<dbReference type="Pfam" id="PF02470">
    <property type="entry name" value="MlaD"/>
    <property type="match status" value="1"/>
</dbReference>
<comment type="caution">
    <text evidence="4">The sequence shown here is derived from an EMBL/GenBank/DDBJ whole genome shotgun (WGS) entry which is preliminary data.</text>
</comment>
<gene>
    <name evidence="4" type="ORF">GCM10009550_56140</name>
</gene>
<dbReference type="EMBL" id="BAAAHH010000027">
    <property type="protein sequence ID" value="GAA0962297.1"/>
    <property type="molecule type" value="Genomic_DNA"/>
</dbReference>
<dbReference type="InterPro" id="IPR005693">
    <property type="entry name" value="Mce"/>
</dbReference>
<evidence type="ECO:0000259" key="3">
    <source>
        <dbReference type="Pfam" id="PF11887"/>
    </source>
</evidence>
<dbReference type="InterPro" id="IPR024516">
    <property type="entry name" value="Mce_C"/>
</dbReference>
<feature type="domain" description="Mce/MlaD" evidence="2">
    <location>
        <begin position="44"/>
        <end position="120"/>
    </location>
</feature>
<evidence type="ECO:0000259" key="2">
    <source>
        <dbReference type="Pfam" id="PF02470"/>
    </source>
</evidence>
<evidence type="ECO:0000313" key="5">
    <source>
        <dbReference type="Proteomes" id="UP001500665"/>
    </source>
</evidence>
<reference evidence="5" key="1">
    <citation type="journal article" date="2019" name="Int. J. Syst. Evol. Microbiol.">
        <title>The Global Catalogue of Microorganisms (GCM) 10K type strain sequencing project: providing services to taxonomists for standard genome sequencing and annotation.</title>
        <authorList>
            <consortium name="The Broad Institute Genomics Platform"/>
            <consortium name="The Broad Institute Genome Sequencing Center for Infectious Disease"/>
            <person name="Wu L."/>
            <person name="Ma J."/>
        </authorList>
    </citation>
    <scope>NUCLEOTIDE SEQUENCE [LARGE SCALE GENOMIC DNA]</scope>
    <source>
        <strain evidence="5">JCM 10696</strain>
    </source>
</reference>
<dbReference type="PANTHER" id="PTHR33371">
    <property type="entry name" value="INTERMEMBRANE PHOSPHOLIPID TRANSPORT SYSTEM BINDING PROTEIN MLAD-RELATED"/>
    <property type="match status" value="1"/>
</dbReference>
<name>A0ABP4CBP2_9ACTN</name>
<dbReference type="InterPro" id="IPR003399">
    <property type="entry name" value="Mce/MlaD"/>
</dbReference>
<feature type="transmembrane region" description="Helical" evidence="1">
    <location>
        <begin position="16"/>
        <end position="36"/>
    </location>
</feature>
<evidence type="ECO:0000313" key="4">
    <source>
        <dbReference type="EMBL" id="GAA0962297.1"/>
    </source>
</evidence>
<keyword evidence="1" id="KW-0812">Transmembrane</keyword>
<dbReference type="Pfam" id="PF11887">
    <property type="entry name" value="Mce4_CUP1"/>
    <property type="match status" value="1"/>
</dbReference>
<dbReference type="NCBIfam" id="TIGR00996">
    <property type="entry name" value="Mtu_fam_mce"/>
    <property type="match status" value="1"/>
</dbReference>
<dbReference type="RefSeq" id="WP_344243993.1">
    <property type="nucleotide sequence ID" value="NZ_BAAAHH010000027.1"/>
</dbReference>
<keyword evidence="1" id="KW-1133">Transmembrane helix</keyword>
<accession>A0ABP4CBP2</accession>
<proteinExistence type="predicted"/>
<dbReference type="InterPro" id="IPR052336">
    <property type="entry name" value="MlaD_Phospholipid_Transporter"/>
</dbReference>
<feature type="domain" description="Mammalian cell entry C-terminal" evidence="3">
    <location>
        <begin position="126"/>
        <end position="345"/>
    </location>
</feature>
<sequence length="429" mass="47005">MTHASPGMGQKLRFRMYGIVFLVVCVLFTVLCIAFYQRAFTPVVEVRFTSDRAGLQLLEHSDVKIRGLIVGEVRKISVTDEGAVMDLAIQQDKARFIPSNATGRLLPKTLFGEKYIDLTTPAQPAEPVRDGVVLRQDKSAVSVEIDQVLNNLMPLLQAVQPEKLNATLTAVATALEGRGDELGENLERLNTLLGKVNPELDTFISDVKALGEVSDIYADATPDLVRVMKNLNVTSNTIVEKEAAIEALIPAVTSTSEKTTRFMMDNGNKIIGVNMATKDVVKLLATYSPQFPCVLDGMSFMIDRADEAFGDGVRPSSNLYIEIVKPRPAYKNPLDLPEANDYRKPRCYGLPNPKVPFPDYVALDGTEDDIWWKKRGMTDLFVQPGEGATQNDVVKSVVAPVLKQDASDVPDFATLLFGPLASGSVVTIK</sequence>
<evidence type="ECO:0000256" key="1">
    <source>
        <dbReference type="SAM" id="Phobius"/>
    </source>
</evidence>
<keyword evidence="5" id="KW-1185">Reference proteome</keyword>
<dbReference type="Proteomes" id="UP001500665">
    <property type="component" value="Unassembled WGS sequence"/>
</dbReference>
<protein>
    <submittedName>
        <fullName evidence="4">MCE family protein</fullName>
    </submittedName>
</protein>
<keyword evidence="1" id="KW-0472">Membrane</keyword>
<dbReference type="PANTHER" id="PTHR33371:SF19">
    <property type="entry name" value="MCE-FAMILY PROTEIN MCE4A"/>
    <property type="match status" value="1"/>
</dbReference>
<organism evidence="4 5">
    <name type="scientific">Actinocorallia libanotica</name>
    <dbReference type="NCBI Taxonomy" id="46162"/>
    <lineage>
        <taxon>Bacteria</taxon>
        <taxon>Bacillati</taxon>
        <taxon>Actinomycetota</taxon>
        <taxon>Actinomycetes</taxon>
        <taxon>Streptosporangiales</taxon>
        <taxon>Thermomonosporaceae</taxon>
        <taxon>Actinocorallia</taxon>
    </lineage>
</organism>